<accession>A0AA39TJ88</accession>
<evidence type="ECO:0000313" key="3">
    <source>
        <dbReference type="Proteomes" id="UP001175001"/>
    </source>
</evidence>
<dbReference type="EMBL" id="JAUJDW010000272">
    <property type="protein sequence ID" value="KAK0609154.1"/>
    <property type="molecule type" value="Genomic_DNA"/>
</dbReference>
<sequence>MPRPRRLSASSNTSSDPDIDRANAPRRRPSAPPVPTAERPSRASGTRWRPPNPRTPTRTQPNISRLQAFQRMPREAQMRVLYLSLRGGMSVTDAIDSAVSERRLGLNIVRRLIQRREEQAAELRVTLERVNENVFTQWIVLTVLVQGLPAAKQVTGRQMLRMVSVDPRDIQCIAKAQNAVVGMGRGHDLLKRTLDTLYGLATSFHKHEESLRGLQRYDRYQPILDADPIEGPPGGVSAPTVILEHEEYLKECCQLMQKKLSQYCAEMDQWMHSIMFMFAYHQRQQDGFKQLHELAVGWNGNVVGEERERQVLQAPIDQSRWDDPTTDDQPSILLGAVFKCSLASPGRPSRELLSRLSSWELWNTDKPAAVATEASETLKDMWDAASTHWDTLRLVLSCDIKESGLSPAMQRPWLDSMVSEDMSSFQDVALASERDGWPWPIPVKKRMFTMIMMYCAKELLGRLYIATDFVAKGLSRLGEPLPTPRQVPQPLSTLYSRAMHHSYLLRHRSLFQTYHRNAVQQFRALVEQSCRNPRAKKLMLAAMPASGHGADLEQVRNIAMAAHLQQKSILDSATALSQGQTDLAKLSSHIKTTGLKHTHYLSSLPLKEAEALLSAYTDRNPSSLRGEALPDALLNDSYSRPFFTPAAPGGPSDPVDLAGRLTHSTWRVPVAATIQLLHRINNTPLFSSSSSPSSPLPSIATADARRLTSLALTALFHLTAAAAIPAVTAQRDSARALLSRHAWLHGLHAAWLAWQRDAAQLAGALRSSLAASGVLRVCVAAGRDRDRVA</sequence>
<feature type="non-terminal residue" evidence="2">
    <location>
        <position position="789"/>
    </location>
</feature>
<reference evidence="2" key="1">
    <citation type="submission" date="2023-06" db="EMBL/GenBank/DDBJ databases">
        <title>Multi-omics analyses reveal the molecular pathogenesis toolkit of Lasiodiplodia hormozganensis, a cross-kingdom pathogen.</title>
        <authorList>
            <person name="Felix C."/>
            <person name="Meneses R."/>
            <person name="Goncalves M.F.M."/>
            <person name="Tilleman L."/>
            <person name="Duarte A.S."/>
            <person name="Jorrin-Novo J.V."/>
            <person name="Van De Peer Y."/>
            <person name="Deforce D."/>
            <person name="Van Nieuwerburgh F."/>
            <person name="Esteves A.C."/>
            <person name="Alves A."/>
        </authorList>
    </citation>
    <scope>NUCLEOTIDE SEQUENCE</scope>
    <source>
        <strain evidence="2">CBS 339.90</strain>
    </source>
</reference>
<name>A0AA39TJ88_9PEZI</name>
<gene>
    <name evidence="2" type="ORF">DIS24_g12444</name>
</gene>
<dbReference type="AlphaFoldDB" id="A0AA39TJ88"/>
<evidence type="ECO:0000256" key="1">
    <source>
        <dbReference type="SAM" id="MobiDB-lite"/>
    </source>
</evidence>
<protein>
    <submittedName>
        <fullName evidence="2">Uncharacterized protein</fullName>
    </submittedName>
</protein>
<feature type="region of interest" description="Disordered" evidence="1">
    <location>
        <begin position="1"/>
        <end position="62"/>
    </location>
</feature>
<keyword evidence="3" id="KW-1185">Reference proteome</keyword>
<organism evidence="2 3">
    <name type="scientific">Lasiodiplodia hormozganensis</name>
    <dbReference type="NCBI Taxonomy" id="869390"/>
    <lineage>
        <taxon>Eukaryota</taxon>
        <taxon>Fungi</taxon>
        <taxon>Dikarya</taxon>
        <taxon>Ascomycota</taxon>
        <taxon>Pezizomycotina</taxon>
        <taxon>Dothideomycetes</taxon>
        <taxon>Dothideomycetes incertae sedis</taxon>
        <taxon>Botryosphaeriales</taxon>
        <taxon>Botryosphaeriaceae</taxon>
        <taxon>Lasiodiplodia</taxon>
    </lineage>
</organism>
<dbReference type="Proteomes" id="UP001175001">
    <property type="component" value="Unassembled WGS sequence"/>
</dbReference>
<proteinExistence type="predicted"/>
<evidence type="ECO:0000313" key="2">
    <source>
        <dbReference type="EMBL" id="KAK0609154.1"/>
    </source>
</evidence>
<comment type="caution">
    <text evidence="2">The sequence shown here is derived from an EMBL/GenBank/DDBJ whole genome shotgun (WGS) entry which is preliminary data.</text>
</comment>